<name>A0ABD5V5J2_9EURY</name>
<feature type="transmembrane region" description="Helical" evidence="1">
    <location>
        <begin position="61"/>
        <end position="80"/>
    </location>
</feature>
<comment type="caution">
    <text evidence="2">The sequence shown here is derived from an EMBL/GenBank/DDBJ whole genome shotgun (WGS) entry which is preliminary data.</text>
</comment>
<dbReference type="AlphaFoldDB" id="A0ABD5V5J2"/>
<keyword evidence="3" id="KW-1185">Reference proteome</keyword>
<dbReference type="Proteomes" id="UP001596312">
    <property type="component" value="Unassembled WGS sequence"/>
</dbReference>
<feature type="transmembrane region" description="Helical" evidence="1">
    <location>
        <begin position="22"/>
        <end position="49"/>
    </location>
</feature>
<sequence>MEGADDELTAEDRRFLSLAVPASAFVGGLCCFTPVVTVLLGLGSVSYAASLTDLLYYQYAWVFRLAGLTFLLCALGVYLYRSEGICSLDEARRSRRRVVNLVAITVALSGLAYVLWLYVIVELLGLALGIW</sequence>
<keyword evidence="1" id="KW-1133">Transmembrane helix</keyword>
<accession>A0ABD5V5J2</accession>
<keyword evidence="1" id="KW-0812">Transmembrane</keyword>
<feature type="transmembrane region" description="Helical" evidence="1">
    <location>
        <begin position="101"/>
        <end position="121"/>
    </location>
</feature>
<organism evidence="2 3">
    <name type="scientific">Halalkalicoccus tibetensis</name>
    <dbReference type="NCBI Taxonomy" id="175632"/>
    <lineage>
        <taxon>Archaea</taxon>
        <taxon>Methanobacteriati</taxon>
        <taxon>Methanobacteriota</taxon>
        <taxon>Stenosarchaea group</taxon>
        <taxon>Halobacteria</taxon>
        <taxon>Halobacteriales</taxon>
        <taxon>Halococcaceae</taxon>
        <taxon>Halalkalicoccus</taxon>
    </lineage>
</organism>
<evidence type="ECO:0000313" key="3">
    <source>
        <dbReference type="Proteomes" id="UP001596312"/>
    </source>
</evidence>
<evidence type="ECO:0000256" key="1">
    <source>
        <dbReference type="SAM" id="Phobius"/>
    </source>
</evidence>
<keyword evidence="1" id="KW-0472">Membrane</keyword>
<protein>
    <recommendedName>
        <fullName evidence="4">Mercuric transport protein MerT</fullName>
    </recommendedName>
</protein>
<reference evidence="2 3" key="1">
    <citation type="journal article" date="2019" name="Int. J. Syst. Evol. Microbiol.">
        <title>The Global Catalogue of Microorganisms (GCM) 10K type strain sequencing project: providing services to taxonomists for standard genome sequencing and annotation.</title>
        <authorList>
            <consortium name="The Broad Institute Genomics Platform"/>
            <consortium name="The Broad Institute Genome Sequencing Center for Infectious Disease"/>
            <person name="Wu L."/>
            <person name="Ma J."/>
        </authorList>
    </citation>
    <scope>NUCLEOTIDE SEQUENCE [LARGE SCALE GENOMIC DNA]</scope>
    <source>
        <strain evidence="2 3">CGMCC 1.3240</strain>
    </source>
</reference>
<proteinExistence type="predicted"/>
<evidence type="ECO:0008006" key="4">
    <source>
        <dbReference type="Google" id="ProtNLM"/>
    </source>
</evidence>
<dbReference type="EMBL" id="JBHSXQ010000002">
    <property type="protein sequence ID" value="MFC6905071.1"/>
    <property type="molecule type" value="Genomic_DNA"/>
</dbReference>
<dbReference type="RefSeq" id="WP_340603585.1">
    <property type="nucleotide sequence ID" value="NZ_JBBMXV010000002.1"/>
</dbReference>
<gene>
    <name evidence="2" type="ORF">ACFQGH_07625</name>
</gene>
<evidence type="ECO:0000313" key="2">
    <source>
        <dbReference type="EMBL" id="MFC6905071.1"/>
    </source>
</evidence>
<dbReference type="Gene3D" id="1.10.287.910">
    <property type="entry name" value="bacterial mercury transporter, merf"/>
    <property type="match status" value="1"/>
</dbReference>